<dbReference type="Gene3D" id="3.30.930.30">
    <property type="match status" value="1"/>
</dbReference>
<evidence type="ECO:0000256" key="1">
    <source>
        <dbReference type="ARBA" id="ARBA00010873"/>
    </source>
</evidence>
<feature type="non-terminal residue" evidence="4">
    <location>
        <position position="239"/>
    </location>
</feature>
<protein>
    <submittedName>
        <fullName evidence="4">Mobilization protein</fullName>
    </submittedName>
</protein>
<evidence type="ECO:0000256" key="2">
    <source>
        <dbReference type="ARBA" id="ARBA00022971"/>
    </source>
</evidence>
<dbReference type="AlphaFoldDB" id="A0A705JJZ0"/>
<name>A0A705JJZ0_SALER</name>
<gene>
    <name evidence="4" type="ORF">G0I67_24965</name>
</gene>
<evidence type="ECO:0000313" key="4">
    <source>
        <dbReference type="EMBL" id="HAC8739323.1"/>
    </source>
</evidence>
<proteinExistence type="inferred from homology"/>
<dbReference type="EMBL" id="DAAMYH010000071">
    <property type="protein sequence ID" value="HAC8739323.1"/>
    <property type="molecule type" value="Genomic_DNA"/>
</dbReference>
<comment type="caution">
    <text evidence="4">The sequence shown here is derived from an EMBL/GenBank/DDBJ whole genome shotgun (WGS) entry which is preliminary data.</text>
</comment>
<keyword evidence="2" id="KW-0184">Conjugation</keyword>
<evidence type="ECO:0000259" key="3">
    <source>
        <dbReference type="Pfam" id="PF03389"/>
    </source>
</evidence>
<accession>A0A705JJZ0</accession>
<reference evidence="4" key="2">
    <citation type="submission" date="2019-01" db="EMBL/GenBank/DDBJ databases">
        <authorList>
            <consortium name="NCBI Pathogen Detection Project"/>
        </authorList>
    </citation>
    <scope>NUCLEOTIDE SEQUENCE</scope>
    <source>
        <strain evidence="4">Monophasic variant of S.Typhimurium</strain>
    </source>
</reference>
<sequence>MATYHLSVKFGGKGQAANHADYIERKEKYRDRQDLEYSAHGNMPEWARDNPSHFWQAADQFERANGSTYRELEIALPRELTAEQRLELVQDFVRQEAGERHAWSFAIHNPKASIDGGEQPHAHIMMSQRVNDGIERTPEQYFRRYNARYPERGGAKKDSGSLTLTQQKEQLRELRKRWEVKHNEHMRKHGFERGFIDCRTLKEQGIERRPEVHLGFEAAGRLDDAQRHDIMQKRSEPDY</sequence>
<reference evidence="4" key="1">
    <citation type="journal article" date="2018" name="Genome Biol.">
        <title>SKESA: strategic k-mer extension for scrupulous assemblies.</title>
        <authorList>
            <person name="Souvorov A."/>
            <person name="Agarwala R."/>
            <person name="Lipman D.J."/>
        </authorList>
    </citation>
    <scope>NUCLEOTIDE SEQUENCE</scope>
    <source>
        <strain evidence="4">Monophasic variant of S.Typhimurium</strain>
    </source>
</reference>
<dbReference type="InterPro" id="IPR005053">
    <property type="entry name" value="MobA_MobL"/>
</dbReference>
<organism evidence="4">
    <name type="scientific">Salmonella enterica</name>
    <name type="common">Salmonella choleraesuis</name>
    <dbReference type="NCBI Taxonomy" id="28901"/>
    <lineage>
        <taxon>Bacteria</taxon>
        <taxon>Pseudomonadati</taxon>
        <taxon>Pseudomonadota</taxon>
        <taxon>Gammaproteobacteria</taxon>
        <taxon>Enterobacterales</taxon>
        <taxon>Enterobacteriaceae</taxon>
        <taxon>Salmonella</taxon>
    </lineage>
</organism>
<dbReference type="Pfam" id="PF03389">
    <property type="entry name" value="MobA_MobL"/>
    <property type="match status" value="1"/>
</dbReference>
<feature type="domain" description="MobA/MobL protein" evidence="3">
    <location>
        <begin position="21"/>
        <end position="218"/>
    </location>
</feature>
<comment type="similarity">
    <text evidence="1">Belongs to the MobA/MobL family.</text>
</comment>